<dbReference type="Proteomes" id="UP000694408">
    <property type="component" value="Unplaced"/>
</dbReference>
<dbReference type="InterPro" id="IPR045083">
    <property type="entry name" value="ATP_synth_F0_asu_bact/mt"/>
</dbReference>
<reference evidence="18" key="2">
    <citation type="submission" date="2025-09" db="UniProtKB">
        <authorList>
            <consortium name="Ensembl"/>
        </authorList>
    </citation>
    <scope>IDENTIFICATION</scope>
</reference>
<evidence type="ECO:0000256" key="12">
    <source>
        <dbReference type="ARBA" id="ARBA00032954"/>
    </source>
</evidence>
<keyword evidence="7 17" id="KW-1133">Transmembrane helix</keyword>
<evidence type="ECO:0000256" key="1">
    <source>
        <dbReference type="ARBA" id="ARBA00004141"/>
    </source>
</evidence>
<dbReference type="Ensembl" id="ENSJHYT00000026844.1">
    <property type="protein sequence ID" value="ENSJHYP00000022255.1"/>
    <property type="gene ID" value="ENSJHYG00000016788.1"/>
</dbReference>
<proteinExistence type="inferred from homology"/>
<evidence type="ECO:0000256" key="16">
    <source>
        <dbReference type="SAM" id="MobiDB-lite"/>
    </source>
</evidence>
<keyword evidence="3" id="KW-0813">Transport</keyword>
<feature type="region of interest" description="Disordered" evidence="16">
    <location>
        <begin position="79"/>
        <end position="101"/>
    </location>
</feature>
<comment type="subunit">
    <text evidence="13">Component of the ATP synthase complex composed at least of ATP5F1A/subunit alpha, ATP5F1B/subunit beta, ATP5MC1/subunit c (homooctomer), MT-ATP6/subunit a, MT-ATP8/subunit 8, ATP5ME/subunit e, ATP5MF/subunit f, ATP5MG/subunit g, ATP5MK/subunit k, ATP5MJ/subunit j, ATP5F1C/subunit gamma, ATP5F1D/subunit delta, ATP5F1E/subunit epsilon, ATP5PF/subunit F6, ATP5PB/subunit b, ATP5PD/subunit d, ATP5PO/subunit OSCP. ATP synthase complex consists of a soluble F(1) head domain (subunits alpha(3) and beta(3)) - the catalytic core - and a membrane F(0) domain - the membrane proton channel (subunits c, a, 8, e, f, g, k and j). These two domains are linked by a central stalk (subunits gamma, delta, and epsilon) rotating inside the F1 region and a stationary peripheral stalk (subunits F6, b, d, and OSCP). Interacts with DNAJC30; interaction is direct.</text>
</comment>
<dbReference type="PANTHER" id="PTHR11410:SF0">
    <property type="entry name" value="ATP SYNTHASE SUBUNIT A"/>
    <property type="match status" value="1"/>
</dbReference>
<keyword evidence="9 17" id="KW-0472">Membrane</keyword>
<dbReference type="InterPro" id="IPR035908">
    <property type="entry name" value="F0_ATP_A_sf"/>
</dbReference>
<keyword evidence="5 17" id="KW-0812">Transmembrane</keyword>
<evidence type="ECO:0000256" key="17">
    <source>
        <dbReference type="SAM" id="Phobius"/>
    </source>
</evidence>
<evidence type="ECO:0000256" key="5">
    <source>
        <dbReference type="ARBA" id="ARBA00022692"/>
    </source>
</evidence>
<organism evidence="18 19">
    <name type="scientific">Junco hyemalis</name>
    <name type="common">Dark-eyed junco</name>
    <dbReference type="NCBI Taxonomy" id="40217"/>
    <lineage>
        <taxon>Eukaryota</taxon>
        <taxon>Metazoa</taxon>
        <taxon>Chordata</taxon>
        <taxon>Craniata</taxon>
        <taxon>Vertebrata</taxon>
        <taxon>Euteleostomi</taxon>
        <taxon>Archelosauria</taxon>
        <taxon>Archosauria</taxon>
        <taxon>Dinosauria</taxon>
        <taxon>Saurischia</taxon>
        <taxon>Theropoda</taxon>
        <taxon>Coelurosauria</taxon>
        <taxon>Aves</taxon>
        <taxon>Neognathae</taxon>
        <taxon>Neoaves</taxon>
        <taxon>Telluraves</taxon>
        <taxon>Australaves</taxon>
        <taxon>Passeriformes</taxon>
        <taxon>Passerellidae</taxon>
        <taxon>Junco</taxon>
    </lineage>
</organism>
<dbReference type="SUPFAM" id="SSF81336">
    <property type="entry name" value="F1F0 ATP synthase subunit A"/>
    <property type="match status" value="1"/>
</dbReference>
<evidence type="ECO:0000256" key="11">
    <source>
        <dbReference type="ARBA" id="ARBA00024169"/>
    </source>
</evidence>
<accession>A0A8C5JSA1</accession>
<evidence type="ECO:0000256" key="3">
    <source>
        <dbReference type="ARBA" id="ARBA00022448"/>
    </source>
</evidence>
<evidence type="ECO:0000313" key="18">
    <source>
        <dbReference type="Ensembl" id="ENSJHYP00000022255.1"/>
    </source>
</evidence>
<name>A0A8C5JSA1_JUNHY</name>
<dbReference type="PRINTS" id="PR00123">
    <property type="entry name" value="ATPASEA"/>
</dbReference>
<evidence type="ECO:0000256" key="2">
    <source>
        <dbReference type="ARBA" id="ARBA00006810"/>
    </source>
</evidence>
<evidence type="ECO:0000256" key="4">
    <source>
        <dbReference type="ARBA" id="ARBA00022547"/>
    </source>
</evidence>
<evidence type="ECO:0000256" key="15">
    <source>
        <dbReference type="ARBA" id="ARBA00081802"/>
    </source>
</evidence>
<evidence type="ECO:0000256" key="8">
    <source>
        <dbReference type="ARBA" id="ARBA00023065"/>
    </source>
</evidence>
<dbReference type="GO" id="GO:0046933">
    <property type="term" value="F:proton-transporting ATP synthase activity, rotational mechanism"/>
    <property type="evidence" value="ECO:0007669"/>
    <property type="project" value="TreeGrafter"/>
</dbReference>
<evidence type="ECO:0000256" key="9">
    <source>
        <dbReference type="ARBA" id="ARBA00023136"/>
    </source>
</evidence>
<keyword evidence="8" id="KW-0406">Ion transport</keyword>
<comment type="subcellular location">
    <subcellularLocation>
        <location evidence="1">Membrane</location>
        <topology evidence="1">Multi-pass membrane protein</topology>
    </subcellularLocation>
</comment>
<comment type="catalytic activity">
    <reaction evidence="11">
        <text>H(+)(in) = H(+)(out)</text>
        <dbReference type="Rhea" id="RHEA:34979"/>
        <dbReference type="ChEBI" id="CHEBI:15378"/>
    </reaction>
</comment>
<dbReference type="GO" id="GO:0045259">
    <property type="term" value="C:proton-transporting ATP synthase complex"/>
    <property type="evidence" value="ECO:0007669"/>
    <property type="project" value="UniProtKB-KW"/>
</dbReference>
<comment type="similarity">
    <text evidence="2">Belongs to the ATPase A chain family.</text>
</comment>
<evidence type="ECO:0000256" key="14">
    <source>
        <dbReference type="ARBA" id="ARBA00071928"/>
    </source>
</evidence>
<keyword evidence="19" id="KW-1185">Reference proteome</keyword>
<evidence type="ECO:0000256" key="7">
    <source>
        <dbReference type="ARBA" id="ARBA00022989"/>
    </source>
</evidence>
<dbReference type="PANTHER" id="PTHR11410">
    <property type="entry name" value="ATP SYNTHASE SUBUNIT A"/>
    <property type="match status" value="1"/>
</dbReference>
<evidence type="ECO:0000313" key="19">
    <source>
        <dbReference type="Proteomes" id="UP000694408"/>
    </source>
</evidence>
<sequence>AGVGIPSPEEMPTGLFIPICEIHLFRAAAPGEGQKQPLTLDSCSSSIFSPCPQGGHRGSIAAAGAAQRLRDTGTPGAVTHRGTAGHGRQTKGTATHGSHLLPEGTPTPLIPALILMETMRLIIRPLALGVRPTLISTAPTAWFSTISAVSLLTLLTVFLLTILEVAVAIIQACVFVLLLSLYLEENI</sequence>
<dbReference type="Pfam" id="PF00119">
    <property type="entry name" value="ATP-synt_A"/>
    <property type="match status" value="1"/>
</dbReference>
<dbReference type="Gene3D" id="1.20.120.220">
    <property type="entry name" value="ATP synthase, F0 complex, subunit A"/>
    <property type="match status" value="1"/>
</dbReference>
<feature type="transmembrane region" description="Helical" evidence="17">
    <location>
        <begin position="165"/>
        <end position="183"/>
    </location>
</feature>
<evidence type="ECO:0000256" key="13">
    <source>
        <dbReference type="ARBA" id="ARBA00063051"/>
    </source>
</evidence>
<protein>
    <recommendedName>
        <fullName evidence="14">ATP synthase F(0) complex subunit a</fullName>
    </recommendedName>
    <alternativeName>
        <fullName evidence="12">F-ATPase protein 6</fullName>
    </alternativeName>
    <alternativeName>
        <fullName evidence="15">Proton-conducting channel, ATP synthase F(0) complex subunit a</fullName>
    </alternativeName>
</protein>
<dbReference type="AlphaFoldDB" id="A0A8C5JSA1"/>
<dbReference type="InterPro" id="IPR000568">
    <property type="entry name" value="ATP_synth_F0_asu"/>
</dbReference>
<reference evidence="18" key="1">
    <citation type="submission" date="2025-08" db="UniProtKB">
        <authorList>
            <consortium name="Ensembl"/>
        </authorList>
    </citation>
    <scope>IDENTIFICATION</scope>
</reference>
<evidence type="ECO:0000256" key="6">
    <source>
        <dbReference type="ARBA" id="ARBA00022781"/>
    </source>
</evidence>
<keyword evidence="4" id="KW-0138">CF(0)</keyword>
<evidence type="ECO:0000256" key="10">
    <source>
        <dbReference type="ARBA" id="ARBA00023310"/>
    </source>
</evidence>
<keyword evidence="10" id="KW-0066">ATP synthesis</keyword>
<keyword evidence="6" id="KW-0375">Hydrogen ion transport</keyword>